<dbReference type="InterPro" id="IPR036770">
    <property type="entry name" value="Ankyrin_rpt-contain_sf"/>
</dbReference>
<dbReference type="InParanoid" id="D3AYS2"/>
<evidence type="ECO:0000313" key="2">
    <source>
        <dbReference type="Proteomes" id="UP000001396"/>
    </source>
</evidence>
<evidence type="ECO:0000313" key="1">
    <source>
        <dbReference type="EMBL" id="EFA86099.1"/>
    </source>
</evidence>
<sequence>MKYYFISKSFIFLEYGYLKELKKFVQKESQGFKNIPSIREEMRDHSFMKISAKIPRVVVHGYLEMLKYLYQEFGSMWNQEYSQFAVATGQIECLRFLVEVRKEKDLMTPLTLAAIEGKVEIFSYLYERVPKPLDLNNHLKENKSNNSSCFNGLVDNKTLELVAGSVDLQKLFISIMENSTECKVTVEVLEKAAASGNTGVLEWITKKKRDAGWWDKYVGDQAAQNGHLETVKWIVANRTEGCSLDALDFAARNGHIAVVEFLLLHFKKCAQYTMDCAAYGKHLNVIKYIDTVGSGPGCSFLSVVCIATNGDMETLNYLHDRQLIRTKPDEDQLLTAYYAACGMCSLERICWHPQILGRKEADH</sequence>
<evidence type="ECO:0008006" key="3">
    <source>
        <dbReference type="Google" id="ProtNLM"/>
    </source>
</evidence>
<gene>
    <name evidence="1" type="ORF">PPL_01336</name>
</gene>
<dbReference type="OMA" id="WIVANRT"/>
<dbReference type="RefSeq" id="XP_020438205.1">
    <property type="nucleotide sequence ID" value="XM_020572347.1"/>
</dbReference>
<dbReference type="Gene3D" id="1.25.40.20">
    <property type="entry name" value="Ankyrin repeat-containing domain"/>
    <property type="match status" value="1"/>
</dbReference>
<dbReference type="GeneID" id="31356866"/>
<dbReference type="Proteomes" id="UP000001396">
    <property type="component" value="Unassembled WGS sequence"/>
</dbReference>
<dbReference type="PANTHER" id="PTHR46586:SF3">
    <property type="entry name" value="ANKYRIN REPEAT-CONTAINING PROTEIN"/>
    <property type="match status" value="1"/>
</dbReference>
<dbReference type="PANTHER" id="PTHR46586">
    <property type="entry name" value="ANKYRIN REPEAT-CONTAINING PROTEIN"/>
    <property type="match status" value="1"/>
</dbReference>
<dbReference type="SUPFAM" id="SSF48403">
    <property type="entry name" value="Ankyrin repeat"/>
    <property type="match status" value="1"/>
</dbReference>
<comment type="caution">
    <text evidence="1">The sequence shown here is derived from an EMBL/GenBank/DDBJ whole genome shotgun (WGS) entry which is preliminary data.</text>
</comment>
<dbReference type="InterPro" id="IPR052050">
    <property type="entry name" value="SecEffector_AnkRepeat"/>
</dbReference>
<accession>D3AYS2</accession>
<dbReference type="InterPro" id="IPR002110">
    <property type="entry name" value="Ankyrin_rpt"/>
</dbReference>
<organism evidence="1 2">
    <name type="scientific">Heterostelium pallidum (strain ATCC 26659 / Pp 5 / PN500)</name>
    <name type="common">Cellular slime mold</name>
    <name type="synonym">Polysphondylium pallidum</name>
    <dbReference type="NCBI Taxonomy" id="670386"/>
    <lineage>
        <taxon>Eukaryota</taxon>
        <taxon>Amoebozoa</taxon>
        <taxon>Evosea</taxon>
        <taxon>Eumycetozoa</taxon>
        <taxon>Dictyostelia</taxon>
        <taxon>Acytosteliales</taxon>
        <taxon>Acytosteliaceae</taxon>
        <taxon>Heterostelium</taxon>
    </lineage>
</organism>
<dbReference type="Pfam" id="PF13637">
    <property type="entry name" value="Ank_4"/>
    <property type="match status" value="1"/>
</dbReference>
<proteinExistence type="predicted"/>
<reference evidence="1 2" key="1">
    <citation type="journal article" date="2011" name="Genome Res.">
        <title>Phylogeny-wide analysis of social amoeba genomes highlights ancient origins for complex intercellular communication.</title>
        <authorList>
            <person name="Heidel A.J."/>
            <person name="Lawal H.M."/>
            <person name="Felder M."/>
            <person name="Schilde C."/>
            <person name="Helps N.R."/>
            <person name="Tunggal B."/>
            <person name="Rivero F."/>
            <person name="John U."/>
            <person name="Schleicher M."/>
            <person name="Eichinger L."/>
            <person name="Platzer M."/>
            <person name="Noegel A.A."/>
            <person name="Schaap P."/>
            <person name="Gloeckner G."/>
        </authorList>
    </citation>
    <scope>NUCLEOTIDE SEQUENCE [LARGE SCALE GENOMIC DNA]</scope>
    <source>
        <strain evidence="2">ATCC 26659 / Pp 5 / PN500</strain>
    </source>
</reference>
<keyword evidence="2" id="KW-1185">Reference proteome</keyword>
<protein>
    <recommendedName>
        <fullName evidence="3">Ankyrin repeat protein</fullName>
    </recommendedName>
</protein>
<dbReference type="EMBL" id="ADBJ01000004">
    <property type="protein sequence ID" value="EFA86099.1"/>
    <property type="molecule type" value="Genomic_DNA"/>
</dbReference>
<name>D3AYS2_HETP5</name>
<dbReference type="SMART" id="SM00248">
    <property type="entry name" value="ANK"/>
    <property type="match status" value="2"/>
</dbReference>
<dbReference type="AlphaFoldDB" id="D3AYS2"/>